<dbReference type="HAMAP" id="MF_00392">
    <property type="entry name" value="LpxB"/>
    <property type="match status" value="1"/>
</dbReference>
<keyword evidence="9 11" id="KW-0443">Lipid metabolism</keyword>
<dbReference type="UniPathway" id="UPA00973"/>
<dbReference type="Pfam" id="PF02684">
    <property type="entry name" value="LpxB"/>
    <property type="match status" value="1"/>
</dbReference>
<keyword evidence="5 11" id="KW-0444">Lipid biosynthesis</keyword>
<dbReference type="OrthoDB" id="9801642at2"/>
<dbReference type="GO" id="GO:0016020">
    <property type="term" value="C:membrane"/>
    <property type="evidence" value="ECO:0007669"/>
    <property type="project" value="GOC"/>
</dbReference>
<evidence type="ECO:0000256" key="4">
    <source>
        <dbReference type="ARBA" id="ARBA00020902"/>
    </source>
</evidence>
<dbReference type="RefSeq" id="WP_132976709.1">
    <property type="nucleotide sequence ID" value="NZ_SMAO01000003.1"/>
</dbReference>
<dbReference type="GO" id="GO:0009245">
    <property type="term" value="P:lipid A biosynthetic process"/>
    <property type="evidence" value="ECO:0007669"/>
    <property type="project" value="UniProtKB-UniRule"/>
</dbReference>
<organism evidence="12 13">
    <name type="scientific">Thiobaca trueperi</name>
    <dbReference type="NCBI Taxonomy" id="127458"/>
    <lineage>
        <taxon>Bacteria</taxon>
        <taxon>Pseudomonadati</taxon>
        <taxon>Pseudomonadota</taxon>
        <taxon>Gammaproteobacteria</taxon>
        <taxon>Chromatiales</taxon>
        <taxon>Chromatiaceae</taxon>
        <taxon>Thiobaca</taxon>
    </lineage>
</organism>
<name>A0A4R3N2Y3_9GAMM</name>
<comment type="function">
    <text evidence="1 11">Condensation of UDP-2,3-diacylglucosamine and 2,3-diacylglucosamine-1-phosphate to form lipid A disaccharide, a precursor of lipid A, a phosphorylated glycolipid that anchors the lipopolysaccharide to the outer membrane of the cell.</text>
</comment>
<dbReference type="GO" id="GO:0005543">
    <property type="term" value="F:phospholipid binding"/>
    <property type="evidence" value="ECO:0007669"/>
    <property type="project" value="TreeGrafter"/>
</dbReference>
<comment type="caution">
    <text evidence="12">The sequence shown here is derived from an EMBL/GenBank/DDBJ whole genome shotgun (WGS) entry which is preliminary data.</text>
</comment>
<dbReference type="SUPFAM" id="SSF53756">
    <property type="entry name" value="UDP-Glycosyltransferase/glycogen phosphorylase"/>
    <property type="match status" value="1"/>
</dbReference>
<keyword evidence="13" id="KW-1185">Reference proteome</keyword>
<dbReference type="AlphaFoldDB" id="A0A4R3N2Y3"/>
<evidence type="ECO:0000256" key="11">
    <source>
        <dbReference type="HAMAP-Rule" id="MF_00392"/>
    </source>
</evidence>
<keyword evidence="6 11" id="KW-0441">Lipid A biosynthesis</keyword>
<sequence>MVLVGVVANEASGDLLGAALVRELRELLPTARFVGVAGPQMQAAGCETLFAMERLSVMGLTEVLRHLPELLGLRRDLVRFFLTERPDVFIGVDAPDFNLGLERRLREAGIRTVHLVSPTVWAWRPGRVKGIRRAVDLMLSVFPFEETFLRQHGVPATYVGHPLADEIPLEVNRDEVRARLGLSLDVPVIALLPGSRVGEMQRLAGPFIDAARLCLAARPDLRFVVPLVNARLRELFAAELAQRAPDLPVTLLDGRSREAIAAADCVLTASGTATLETLLLKRPMVVAYRVHPLSYHLVKRLGLVKVPYIAMSNLLAGQALAPEFIQDRCRPDLLAFALLEWLDAPERIAGIQAEYGRIHLSLRRHAAREAARAVLKLIGREA</sequence>
<comment type="catalytic activity">
    <reaction evidence="10 11">
        <text>a lipid X + a UDP-2-N,3-O-bis[(3R)-3-hydroxyacyl]-alpha-D-glucosamine = a lipid A disaccharide + UDP + H(+)</text>
        <dbReference type="Rhea" id="RHEA:67828"/>
        <dbReference type="ChEBI" id="CHEBI:15378"/>
        <dbReference type="ChEBI" id="CHEBI:58223"/>
        <dbReference type="ChEBI" id="CHEBI:137748"/>
        <dbReference type="ChEBI" id="CHEBI:176338"/>
        <dbReference type="ChEBI" id="CHEBI:176343"/>
        <dbReference type="EC" id="2.4.1.182"/>
    </reaction>
</comment>
<dbReference type="InterPro" id="IPR003835">
    <property type="entry name" value="Glyco_trans_19"/>
</dbReference>
<dbReference type="Proteomes" id="UP000295717">
    <property type="component" value="Unassembled WGS sequence"/>
</dbReference>
<evidence type="ECO:0000313" key="12">
    <source>
        <dbReference type="EMBL" id="TCT22326.1"/>
    </source>
</evidence>
<keyword evidence="8 11" id="KW-0808">Transferase</keyword>
<evidence type="ECO:0000313" key="13">
    <source>
        <dbReference type="Proteomes" id="UP000295717"/>
    </source>
</evidence>
<evidence type="ECO:0000256" key="1">
    <source>
        <dbReference type="ARBA" id="ARBA00002056"/>
    </source>
</evidence>
<keyword evidence="7 11" id="KW-0328">Glycosyltransferase</keyword>
<accession>A0A4R3N2Y3</accession>
<evidence type="ECO:0000256" key="8">
    <source>
        <dbReference type="ARBA" id="ARBA00022679"/>
    </source>
</evidence>
<evidence type="ECO:0000256" key="2">
    <source>
        <dbReference type="ARBA" id="ARBA00007868"/>
    </source>
</evidence>
<evidence type="ECO:0000256" key="10">
    <source>
        <dbReference type="ARBA" id="ARBA00048975"/>
    </source>
</evidence>
<evidence type="ECO:0000256" key="9">
    <source>
        <dbReference type="ARBA" id="ARBA00023098"/>
    </source>
</evidence>
<evidence type="ECO:0000256" key="7">
    <source>
        <dbReference type="ARBA" id="ARBA00022676"/>
    </source>
</evidence>
<dbReference type="EMBL" id="SMAO01000003">
    <property type="protein sequence ID" value="TCT22326.1"/>
    <property type="molecule type" value="Genomic_DNA"/>
</dbReference>
<dbReference type="NCBIfam" id="TIGR00215">
    <property type="entry name" value="lpxB"/>
    <property type="match status" value="1"/>
</dbReference>
<protein>
    <recommendedName>
        <fullName evidence="4 11">Lipid-A-disaccharide synthase</fullName>
        <ecNumber evidence="3 11">2.4.1.182</ecNumber>
    </recommendedName>
</protein>
<comment type="pathway">
    <text evidence="11">Bacterial outer membrane biogenesis; LPS lipid A biosynthesis.</text>
</comment>
<proteinExistence type="inferred from homology"/>
<evidence type="ECO:0000256" key="3">
    <source>
        <dbReference type="ARBA" id="ARBA00012687"/>
    </source>
</evidence>
<evidence type="ECO:0000256" key="6">
    <source>
        <dbReference type="ARBA" id="ARBA00022556"/>
    </source>
</evidence>
<reference evidence="12 13" key="1">
    <citation type="submission" date="2019-03" db="EMBL/GenBank/DDBJ databases">
        <title>Genomic Encyclopedia of Type Strains, Phase IV (KMG-IV): sequencing the most valuable type-strain genomes for metagenomic binning, comparative biology and taxonomic classification.</title>
        <authorList>
            <person name="Goeker M."/>
        </authorList>
    </citation>
    <scope>NUCLEOTIDE SEQUENCE [LARGE SCALE GENOMIC DNA]</scope>
    <source>
        <strain evidence="12 13">DSM 13587</strain>
    </source>
</reference>
<dbReference type="EC" id="2.4.1.182" evidence="3 11"/>
<evidence type="ECO:0000256" key="5">
    <source>
        <dbReference type="ARBA" id="ARBA00022516"/>
    </source>
</evidence>
<dbReference type="PANTHER" id="PTHR30372">
    <property type="entry name" value="LIPID-A-DISACCHARIDE SYNTHASE"/>
    <property type="match status" value="1"/>
</dbReference>
<dbReference type="PANTHER" id="PTHR30372:SF4">
    <property type="entry name" value="LIPID-A-DISACCHARIDE SYNTHASE, MITOCHONDRIAL-RELATED"/>
    <property type="match status" value="1"/>
</dbReference>
<dbReference type="GO" id="GO:0008915">
    <property type="term" value="F:lipid-A-disaccharide synthase activity"/>
    <property type="evidence" value="ECO:0007669"/>
    <property type="project" value="UniProtKB-UniRule"/>
</dbReference>
<comment type="similarity">
    <text evidence="2 11">Belongs to the LpxB family.</text>
</comment>
<gene>
    <name evidence="11" type="primary">lpxB</name>
    <name evidence="12" type="ORF">EDC35_103425</name>
</gene>